<name>A0A9P6AZ23_9AGAM</name>
<evidence type="ECO:0000313" key="1">
    <source>
        <dbReference type="EMBL" id="KAF9514648.1"/>
    </source>
</evidence>
<evidence type="ECO:0000313" key="2">
    <source>
        <dbReference type="Proteomes" id="UP000886523"/>
    </source>
</evidence>
<keyword evidence="2" id="KW-1185">Reference proteome</keyword>
<comment type="caution">
    <text evidence="1">The sequence shown here is derived from an EMBL/GenBank/DDBJ whole genome shotgun (WGS) entry which is preliminary data.</text>
</comment>
<reference evidence="1" key="1">
    <citation type="journal article" date="2020" name="Nat. Commun.">
        <title>Large-scale genome sequencing of mycorrhizal fungi provides insights into the early evolution of symbiotic traits.</title>
        <authorList>
            <person name="Miyauchi S."/>
            <person name="Kiss E."/>
            <person name="Kuo A."/>
            <person name="Drula E."/>
            <person name="Kohler A."/>
            <person name="Sanchez-Garcia M."/>
            <person name="Morin E."/>
            <person name="Andreopoulos B."/>
            <person name="Barry K.W."/>
            <person name="Bonito G."/>
            <person name="Buee M."/>
            <person name="Carver A."/>
            <person name="Chen C."/>
            <person name="Cichocki N."/>
            <person name="Clum A."/>
            <person name="Culley D."/>
            <person name="Crous P.W."/>
            <person name="Fauchery L."/>
            <person name="Girlanda M."/>
            <person name="Hayes R.D."/>
            <person name="Keri Z."/>
            <person name="LaButti K."/>
            <person name="Lipzen A."/>
            <person name="Lombard V."/>
            <person name="Magnuson J."/>
            <person name="Maillard F."/>
            <person name="Murat C."/>
            <person name="Nolan M."/>
            <person name="Ohm R.A."/>
            <person name="Pangilinan J."/>
            <person name="Pereira M.F."/>
            <person name="Perotto S."/>
            <person name="Peter M."/>
            <person name="Pfister S."/>
            <person name="Riley R."/>
            <person name="Sitrit Y."/>
            <person name="Stielow J.B."/>
            <person name="Szollosi G."/>
            <person name="Zifcakova L."/>
            <person name="Stursova M."/>
            <person name="Spatafora J.W."/>
            <person name="Tedersoo L."/>
            <person name="Vaario L.M."/>
            <person name="Yamada A."/>
            <person name="Yan M."/>
            <person name="Wang P."/>
            <person name="Xu J."/>
            <person name="Bruns T."/>
            <person name="Baldrian P."/>
            <person name="Vilgalys R."/>
            <person name="Dunand C."/>
            <person name="Henrissat B."/>
            <person name="Grigoriev I.V."/>
            <person name="Hibbett D."/>
            <person name="Nagy L.G."/>
            <person name="Martin F.M."/>
        </authorList>
    </citation>
    <scope>NUCLEOTIDE SEQUENCE</scope>
    <source>
        <strain evidence="1">UP504</strain>
    </source>
</reference>
<sequence length="98" mass="10871">MRTFTLEGHFLVATDPSSFHMAACTLLLVFRIIAHSCGVLRQSLAPQPKLISILLLWTDATPQSWIQGSCWGLNQGSNLIVRPRTPGLRALTQYQPNP</sequence>
<dbReference type="EMBL" id="MU128958">
    <property type="protein sequence ID" value="KAF9514648.1"/>
    <property type="molecule type" value="Genomic_DNA"/>
</dbReference>
<accession>A0A9P6AZ23</accession>
<proteinExistence type="predicted"/>
<protein>
    <submittedName>
        <fullName evidence="1">Uncharacterized protein</fullName>
    </submittedName>
</protein>
<dbReference type="AlphaFoldDB" id="A0A9P6AZ23"/>
<organism evidence="1 2">
    <name type="scientific">Hydnum rufescens UP504</name>
    <dbReference type="NCBI Taxonomy" id="1448309"/>
    <lineage>
        <taxon>Eukaryota</taxon>
        <taxon>Fungi</taxon>
        <taxon>Dikarya</taxon>
        <taxon>Basidiomycota</taxon>
        <taxon>Agaricomycotina</taxon>
        <taxon>Agaricomycetes</taxon>
        <taxon>Cantharellales</taxon>
        <taxon>Hydnaceae</taxon>
        <taxon>Hydnum</taxon>
    </lineage>
</organism>
<dbReference type="Proteomes" id="UP000886523">
    <property type="component" value="Unassembled WGS sequence"/>
</dbReference>
<gene>
    <name evidence="1" type="ORF">BS47DRAFT_854475</name>
</gene>